<dbReference type="InterPro" id="IPR011782">
    <property type="entry name" value="Pept_S1C_Do"/>
</dbReference>
<sequence length="471" mass="51123">MQKKLFVFFTLFFISSSGWSQLNQNISDLPNFASLAEKVTPAVVNVSVTKVIKSPEQNEMRRGPFNDPFFDDFFGSPYNPPNRDRKVASGGSGFIISADGYILTNHHVIEDASEVVISLQDRREFSAEIVGSDKKSDVALLKVKTNENLPFLNLGDSEKVRVGDWVMAIGSPYRLNATVTAGIVSAKARSVPGQSTSYIPFIQSDVAINPGNSGGPLFNLSGEVIGINAMIYSNRGGYMGISFTIPINYADEIVKQIKENGFVSRGWLGVAVQEVTKDLADSFGLDVPRGALIGSVLKDSPAEKAGLRNGDVIIDFDGQQIIYSGDLPLIVGRIPPEKKVNATIFRDGKRVTVSVTTGKLDEKVAQDTTVDKKEETGNILGIAVKNIASLTDQEQKQLGQDKGVVVSSVFPGPASEAGIRRGDIIDKIEFKDVGNIKDYEKISKTLKKGSTITLRIIRDKNGSFLTLKIPK</sequence>
<keyword evidence="12" id="KW-0720">Serine protease</keyword>
<dbReference type="Pfam" id="PF13365">
    <property type="entry name" value="Trypsin_2"/>
    <property type="match status" value="1"/>
</dbReference>
<dbReference type="CDD" id="cd10839">
    <property type="entry name" value="cpPDZ1_DegP-like"/>
    <property type="match status" value="1"/>
</dbReference>
<evidence type="ECO:0000256" key="11">
    <source>
        <dbReference type="ARBA" id="ARBA00022801"/>
    </source>
</evidence>
<organism evidence="19 20">
    <name type="scientific">SAR86 cluster bacterium</name>
    <dbReference type="NCBI Taxonomy" id="2030880"/>
    <lineage>
        <taxon>Bacteria</taxon>
        <taxon>Pseudomonadati</taxon>
        <taxon>Pseudomonadota</taxon>
        <taxon>Gammaproteobacteria</taxon>
        <taxon>SAR86 cluster</taxon>
    </lineage>
</organism>
<dbReference type="PANTHER" id="PTHR22939">
    <property type="entry name" value="SERINE PROTEASE FAMILY S1C HTRA-RELATED"/>
    <property type="match status" value="1"/>
</dbReference>
<dbReference type="Proteomes" id="UP000744438">
    <property type="component" value="Unassembled WGS sequence"/>
</dbReference>
<keyword evidence="11" id="KW-0378">Hydrolase</keyword>
<dbReference type="InterPro" id="IPR001478">
    <property type="entry name" value="PDZ"/>
</dbReference>
<dbReference type="SUPFAM" id="SSF50156">
    <property type="entry name" value="PDZ domain-like"/>
    <property type="match status" value="2"/>
</dbReference>
<dbReference type="EMBL" id="JADHQC010000006">
    <property type="protein sequence ID" value="MBL6811620.1"/>
    <property type="molecule type" value="Genomic_DNA"/>
</dbReference>
<feature type="domain" description="PDZ" evidence="18">
    <location>
        <begin position="269"/>
        <end position="321"/>
    </location>
</feature>
<feature type="domain" description="PDZ" evidence="18">
    <location>
        <begin position="367"/>
        <end position="460"/>
    </location>
</feature>
<feature type="active site" description="Charge relay system" evidence="15">
    <location>
        <position position="107"/>
    </location>
</feature>
<evidence type="ECO:0000256" key="6">
    <source>
        <dbReference type="ARBA" id="ARBA00013958"/>
    </source>
</evidence>
<evidence type="ECO:0000256" key="10">
    <source>
        <dbReference type="ARBA" id="ARBA00022764"/>
    </source>
</evidence>
<keyword evidence="8 17" id="KW-0732">Signal</keyword>
<feature type="chain" id="PRO_5039302134" description="Probable periplasmic serine endoprotease DegP-like" evidence="17">
    <location>
        <begin position="21"/>
        <end position="471"/>
    </location>
</feature>
<dbReference type="AlphaFoldDB" id="A0A937I050"/>
<evidence type="ECO:0000256" key="2">
    <source>
        <dbReference type="ARBA" id="ARBA00002610"/>
    </source>
</evidence>
<dbReference type="FunFam" id="2.40.10.120:FF:000007">
    <property type="entry name" value="Periplasmic serine endoprotease DegP-like"/>
    <property type="match status" value="1"/>
</dbReference>
<dbReference type="PANTHER" id="PTHR22939:SF130">
    <property type="entry name" value="PERIPLASMIC SERINE ENDOPROTEASE DEGP-LIKE-RELATED"/>
    <property type="match status" value="1"/>
</dbReference>
<evidence type="ECO:0000256" key="1">
    <source>
        <dbReference type="ARBA" id="ARBA00001772"/>
    </source>
</evidence>
<name>A0A937I050_9GAMM</name>
<evidence type="ECO:0000259" key="18">
    <source>
        <dbReference type="PROSITE" id="PS50106"/>
    </source>
</evidence>
<comment type="caution">
    <text evidence="19">The sequence shown here is derived from an EMBL/GenBank/DDBJ whole genome shotgun (WGS) entry which is preliminary data.</text>
</comment>
<dbReference type="PRINTS" id="PR00834">
    <property type="entry name" value="PROTEASES2C"/>
</dbReference>
<feature type="binding site" evidence="16">
    <location>
        <position position="107"/>
    </location>
    <ligand>
        <name>substrate</name>
    </ligand>
</feature>
<evidence type="ECO:0000256" key="9">
    <source>
        <dbReference type="ARBA" id="ARBA00022737"/>
    </source>
</evidence>
<dbReference type="SUPFAM" id="SSF50494">
    <property type="entry name" value="Trypsin-like serine proteases"/>
    <property type="match status" value="1"/>
</dbReference>
<dbReference type="Gene3D" id="2.30.42.10">
    <property type="match status" value="2"/>
</dbReference>
<dbReference type="NCBIfam" id="TIGR02037">
    <property type="entry name" value="degP_htrA_DO"/>
    <property type="match status" value="1"/>
</dbReference>
<comment type="similarity">
    <text evidence="4">Belongs to the peptidase S1C family.</text>
</comment>
<keyword evidence="13" id="KW-0346">Stress response</keyword>
<evidence type="ECO:0000313" key="20">
    <source>
        <dbReference type="Proteomes" id="UP000744438"/>
    </source>
</evidence>
<dbReference type="PROSITE" id="PS50106">
    <property type="entry name" value="PDZ"/>
    <property type="match status" value="2"/>
</dbReference>
<evidence type="ECO:0000256" key="14">
    <source>
        <dbReference type="ARBA" id="ARBA00032850"/>
    </source>
</evidence>
<evidence type="ECO:0000313" key="19">
    <source>
        <dbReference type="EMBL" id="MBL6811620.1"/>
    </source>
</evidence>
<protein>
    <recommendedName>
        <fullName evidence="6">Probable periplasmic serine endoprotease DegP-like</fullName>
        <ecNumber evidence="5">3.4.21.107</ecNumber>
    </recommendedName>
    <alternativeName>
        <fullName evidence="14">Protease Do</fullName>
    </alternativeName>
</protein>
<comment type="catalytic activity">
    <reaction evidence="1">
        <text>Acts on substrates that are at least partially unfolded. The cleavage site P1 residue is normally between a pair of hydrophobic residues, such as Val-|-Val.</text>
        <dbReference type="EC" id="3.4.21.107"/>
    </reaction>
</comment>
<evidence type="ECO:0000256" key="16">
    <source>
        <dbReference type="PIRSR" id="PIRSR611782-2"/>
    </source>
</evidence>
<proteinExistence type="inferred from homology"/>
<reference evidence="19" key="1">
    <citation type="submission" date="2020-10" db="EMBL/GenBank/DDBJ databases">
        <title>Microbiome of the Black Sea water column analyzed by genome centric metagenomics.</title>
        <authorList>
            <person name="Cabello-Yeves P.J."/>
            <person name="Callieri C."/>
            <person name="Picazo A."/>
            <person name="Mehrshad M."/>
            <person name="Haro-Moreno J.M."/>
            <person name="Roda-Garcia J."/>
            <person name="Dzembekova N."/>
            <person name="Slabakova V."/>
            <person name="Slabakova N."/>
            <person name="Moncheva S."/>
            <person name="Rodriguez-Valera F."/>
        </authorList>
    </citation>
    <scope>NUCLEOTIDE SEQUENCE</scope>
    <source>
        <strain evidence="19">BS307-5m-G49</strain>
    </source>
</reference>
<comment type="function">
    <text evidence="2">Might be efficient in the degradation of transiently denatured and unfolded proteins which accumulate in the periplasm following stress conditions.</text>
</comment>
<dbReference type="Gene3D" id="2.40.10.120">
    <property type="match status" value="1"/>
</dbReference>
<evidence type="ECO:0000256" key="17">
    <source>
        <dbReference type="SAM" id="SignalP"/>
    </source>
</evidence>
<dbReference type="InterPro" id="IPR036034">
    <property type="entry name" value="PDZ_sf"/>
</dbReference>
<keyword evidence="9" id="KW-0677">Repeat</keyword>
<feature type="active site" description="Charge relay system" evidence="15">
    <location>
        <position position="137"/>
    </location>
</feature>
<evidence type="ECO:0000256" key="8">
    <source>
        <dbReference type="ARBA" id="ARBA00022729"/>
    </source>
</evidence>
<feature type="active site" description="Charge relay system" evidence="15">
    <location>
        <position position="213"/>
    </location>
</feature>
<feature type="binding site" evidence="16">
    <location>
        <begin position="211"/>
        <end position="213"/>
    </location>
    <ligand>
        <name>substrate</name>
    </ligand>
</feature>
<evidence type="ECO:0000256" key="12">
    <source>
        <dbReference type="ARBA" id="ARBA00022825"/>
    </source>
</evidence>
<gene>
    <name evidence="19" type="ORF">ISQ63_01905</name>
</gene>
<keyword evidence="7" id="KW-0645">Protease</keyword>
<evidence type="ECO:0000256" key="13">
    <source>
        <dbReference type="ARBA" id="ARBA00023016"/>
    </source>
</evidence>
<dbReference type="GO" id="GO:0042597">
    <property type="term" value="C:periplasmic space"/>
    <property type="evidence" value="ECO:0007669"/>
    <property type="project" value="UniProtKB-SubCell"/>
</dbReference>
<dbReference type="GO" id="GO:0006508">
    <property type="term" value="P:proteolysis"/>
    <property type="evidence" value="ECO:0007669"/>
    <property type="project" value="UniProtKB-KW"/>
</dbReference>
<evidence type="ECO:0000256" key="7">
    <source>
        <dbReference type="ARBA" id="ARBA00022670"/>
    </source>
</evidence>
<dbReference type="InterPro" id="IPR009003">
    <property type="entry name" value="Peptidase_S1_PA"/>
</dbReference>
<keyword evidence="10" id="KW-0574">Periplasm</keyword>
<evidence type="ECO:0000256" key="5">
    <source>
        <dbReference type="ARBA" id="ARBA00013035"/>
    </source>
</evidence>
<feature type="signal peptide" evidence="17">
    <location>
        <begin position="1"/>
        <end position="20"/>
    </location>
</feature>
<dbReference type="InterPro" id="IPR001940">
    <property type="entry name" value="Peptidase_S1C"/>
</dbReference>
<feature type="binding site" evidence="16">
    <location>
        <position position="137"/>
    </location>
    <ligand>
        <name>substrate</name>
    </ligand>
</feature>
<dbReference type="GO" id="GO:0004252">
    <property type="term" value="F:serine-type endopeptidase activity"/>
    <property type="evidence" value="ECO:0007669"/>
    <property type="project" value="InterPro"/>
</dbReference>
<comment type="subcellular location">
    <subcellularLocation>
        <location evidence="3">Periplasm</location>
    </subcellularLocation>
</comment>
<dbReference type="EC" id="3.4.21.107" evidence="5"/>
<dbReference type="SMART" id="SM00228">
    <property type="entry name" value="PDZ"/>
    <property type="match status" value="2"/>
</dbReference>
<evidence type="ECO:0000256" key="15">
    <source>
        <dbReference type="PIRSR" id="PIRSR611782-1"/>
    </source>
</evidence>
<dbReference type="Pfam" id="PF13180">
    <property type="entry name" value="PDZ_2"/>
    <property type="match status" value="2"/>
</dbReference>
<evidence type="ECO:0000256" key="4">
    <source>
        <dbReference type="ARBA" id="ARBA00010541"/>
    </source>
</evidence>
<accession>A0A937I050</accession>
<evidence type="ECO:0000256" key="3">
    <source>
        <dbReference type="ARBA" id="ARBA00004418"/>
    </source>
</evidence>